<comment type="caution">
    <text evidence="2">The sequence shown here is derived from an EMBL/GenBank/DDBJ whole genome shotgun (WGS) entry which is preliminary data.</text>
</comment>
<feature type="region of interest" description="Disordered" evidence="1">
    <location>
        <begin position="57"/>
        <end position="80"/>
    </location>
</feature>
<evidence type="ECO:0000256" key="1">
    <source>
        <dbReference type="SAM" id="MobiDB-lite"/>
    </source>
</evidence>
<accession>A0A1T2YHL8</accession>
<feature type="compositionally biased region" description="Basic and acidic residues" evidence="1">
    <location>
        <begin position="61"/>
        <end position="71"/>
    </location>
</feature>
<dbReference type="InterPro" id="IPR014057">
    <property type="entry name" value="HI1420"/>
</dbReference>
<dbReference type="AlphaFoldDB" id="A0A1T2YHL8"/>
<sequence>MTQPLTLFDIVDVLDSEEAIDEYLSQVIAQGDKSELLRAGEFAARALVKIRAKRVVGQSGEEPRPFDREALTQKMLNTSG</sequence>
<protein>
    <recommendedName>
        <fullName evidence="4">Addiction module antidote protein</fullName>
    </recommendedName>
</protein>
<reference evidence="2 3" key="1">
    <citation type="submission" date="2016-12" db="EMBL/GenBank/DDBJ databases">
        <title>Draft genome sequences of seven strains of Pseudomonas fluorescens that produce 4-formylaminooxyvinylglycine.</title>
        <authorList>
            <person name="Okrent R.A."/>
            <person name="Manning V.A."/>
            <person name="Trippe K.M."/>
        </authorList>
    </citation>
    <scope>NUCLEOTIDE SEQUENCE [LARGE SCALE GENOMIC DNA]</scope>
    <source>
        <strain evidence="2 3">P5A</strain>
    </source>
</reference>
<evidence type="ECO:0000313" key="3">
    <source>
        <dbReference type="Proteomes" id="UP000190965"/>
    </source>
</evidence>
<gene>
    <name evidence="2" type="ORF">BFW87_18820</name>
</gene>
<dbReference type="EMBL" id="MSDF01000024">
    <property type="protein sequence ID" value="OPA91682.1"/>
    <property type="molecule type" value="Genomic_DNA"/>
</dbReference>
<evidence type="ECO:0000313" key="2">
    <source>
        <dbReference type="EMBL" id="OPA91682.1"/>
    </source>
</evidence>
<dbReference type="Pfam" id="PF21716">
    <property type="entry name" value="dnstrm_HI1420"/>
    <property type="match status" value="1"/>
</dbReference>
<dbReference type="RefSeq" id="WP_254865909.1">
    <property type="nucleotide sequence ID" value="NZ_MSDF01000024.1"/>
</dbReference>
<name>A0A1T2YHL8_PSEFL</name>
<organism evidence="2 3">
    <name type="scientific">Pseudomonas fluorescens</name>
    <dbReference type="NCBI Taxonomy" id="294"/>
    <lineage>
        <taxon>Bacteria</taxon>
        <taxon>Pseudomonadati</taxon>
        <taxon>Pseudomonadota</taxon>
        <taxon>Gammaproteobacteria</taxon>
        <taxon>Pseudomonadales</taxon>
        <taxon>Pseudomonadaceae</taxon>
        <taxon>Pseudomonas</taxon>
    </lineage>
</organism>
<evidence type="ECO:0008006" key="4">
    <source>
        <dbReference type="Google" id="ProtNLM"/>
    </source>
</evidence>
<proteinExistence type="predicted"/>
<dbReference type="Proteomes" id="UP000190965">
    <property type="component" value="Unassembled WGS sequence"/>
</dbReference>